<accession>A0ACC2BHM8</accession>
<reference evidence="2" key="1">
    <citation type="journal article" date="2024" name="Proc. Natl. Acad. Sci. U.S.A.">
        <title>Extraordinary preservation of gene collinearity over three hundred million years revealed in homosporous lycophytes.</title>
        <authorList>
            <person name="Li C."/>
            <person name="Wickell D."/>
            <person name="Kuo L.Y."/>
            <person name="Chen X."/>
            <person name="Nie B."/>
            <person name="Liao X."/>
            <person name="Peng D."/>
            <person name="Ji J."/>
            <person name="Jenkins J."/>
            <person name="Williams M."/>
            <person name="Shu S."/>
            <person name="Plott C."/>
            <person name="Barry K."/>
            <person name="Rajasekar S."/>
            <person name="Grimwood J."/>
            <person name="Han X."/>
            <person name="Sun S."/>
            <person name="Hou Z."/>
            <person name="He W."/>
            <person name="Dai G."/>
            <person name="Sun C."/>
            <person name="Schmutz J."/>
            <person name="Leebens-Mack J.H."/>
            <person name="Li F.W."/>
            <person name="Wang L."/>
        </authorList>
    </citation>
    <scope>NUCLEOTIDE SEQUENCE [LARGE SCALE GENOMIC DNA]</scope>
    <source>
        <strain evidence="2">cv. PW_Plant_1</strain>
    </source>
</reference>
<proteinExistence type="predicted"/>
<dbReference type="Proteomes" id="UP001162992">
    <property type="component" value="Chromosome 15"/>
</dbReference>
<sequence length="138" mass="14430">MAWKLGLILLILSAWALAGSADATAISGISSWFNEYKYTVCYGTNQTPFLPGPRIVALNPKAFSLAACGQCLNVTCTGGLSVGDNPCKANTPGVVVKIVDNCGESSCNDLNLSKYAFAQIANVNAGDIKVSYQSALCQ</sequence>
<protein>
    <submittedName>
        <fullName evidence="1">Uncharacterized protein</fullName>
    </submittedName>
</protein>
<comment type="caution">
    <text evidence="1">The sequence shown here is derived from an EMBL/GenBank/DDBJ whole genome shotgun (WGS) entry which is preliminary data.</text>
</comment>
<gene>
    <name evidence="1" type="ORF">O6H91_15G042500</name>
</gene>
<evidence type="ECO:0000313" key="2">
    <source>
        <dbReference type="Proteomes" id="UP001162992"/>
    </source>
</evidence>
<dbReference type="EMBL" id="CM055106">
    <property type="protein sequence ID" value="KAJ7529289.1"/>
    <property type="molecule type" value="Genomic_DNA"/>
</dbReference>
<name>A0ACC2BHM8_DIPCM</name>
<keyword evidence="2" id="KW-1185">Reference proteome</keyword>
<evidence type="ECO:0000313" key="1">
    <source>
        <dbReference type="EMBL" id="KAJ7529289.1"/>
    </source>
</evidence>
<organism evidence="1 2">
    <name type="scientific">Diphasiastrum complanatum</name>
    <name type="common">Issler's clubmoss</name>
    <name type="synonym">Lycopodium complanatum</name>
    <dbReference type="NCBI Taxonomy" id="34168"/>
    <lineage>
        <taxon>Eukaryota</taxon>
        <taxon>Viridiplantae</taxon>
        <taxon>Streptophyta</taxon>
        <taxon>Embryophyta</taxon>
        <taxon>Tracheophyta</taxon>
        <taxon>Lycopodiopsida</taxon>
        <taxon>Lycopodiales</taxon>
        <taxon>Lycopodiaceae</taxon>
        <taxon>Lycopodioideae</taxon>
        <taxon>Diphasiastrum</taxon>
    </lineage>
</organism>